<dbReference type="OrthoDB" id="3862232at2759"/>
<feature type="chain" id="PRO_5004021355" description="Clock-controlled pheromone ccg-4" evidence="1">
    <location>
        <begin position="21"/>
        <end position="397"/>
    </location>
</feature>
<proteinExistence type="predicted"/>
<reference evidence="2 3" key="1">
    <citation type="journal article" date="2012" name="PLoS Pathog.">
        <title>Diverse lifestyles and strategies of plant pathogenesis encoded in the genomes of eighteen Dothideomycetes fungi.</title>
        <authorList>
            <person name="Ohm R.A."/>
            <person name="Feau N."/>
            <person name="Henrissat B."/>
            <person name="Schoch C.L."/>
            <person name="Horwitz B.A."/>
            <person name="Barry K.W."/>
            <person name="Condon B.J."/>
            <person name="Copeland A.C."/>
            <person name="Dhillon B."/>
            <person name="Glaser F."/>
            <person name="Hesse C.N."/>
            <person name="Kosti I."/>
            <person name="LaButti K."/>
            <person name="Lindquist E.A."/>
            <person name="Lucas S."/>
            <person name="Salamov A.A."/>
            <person name="Bradshaw R.E."/>
            <person name="Ciuffetti L."/>
            <person name="Hamelin R.C."/>
            <person name="Kema G.H.J."/>
            <person name="Lawrence C."/>
            <person name="Scott J.A."/>
            <person name="Spatafora J.W."/>
            <person name="Turgeon B.G."/>
            <person name="de Wit P.J.G.M."/>
            <person name="Zhong S."/>
            <person name="Goodwin S.B."/>
            <person name="Grigoriev I.V."/>
        </authorList>
    </citation>
    <scope>NUCLEOTIDE SEQUENCE [LARGE SCALE GENOMIC DNA]</scope>
    <source>
        <strain evidence="2 3">UAMH 10762</strain>
    </source>
</reference>
<dbReference type="RefSeq" id="XP_007681652.1">
    <property type="nucleotide sequence ID" value="XM_007683462.1"/>
</dbReference>
<keyword evidence="3" id="KW-1185">Reference proteome</keyword>
<accession>M2MX61</accession>
<dbReference type="EMBL" id="KB445564">
    <property type="protein sequence ID" value="EMC91234.1"/>
    <property type="molecule type" value="Genomic_DNA"/>
</dbReference>
<dbReference type="eggNOG" id="ENOG502S0T3">
    <property type="taxonomic scope" value="Eukaryota"/>
</dbReference>
<dbReference type="Proteomes" id="UP000011761">
    <property type="component" value="Unassembled WGS sequence"/>
</dbReference>
<name>M2MX61_BAUPA</name>
<dbReference type="HOGENOM" id="CLU_594467_0_0_1"/>
<evidence type="ECO:0000256" key="1">
    <source>
        <dbReference type="SAM" id="SignalP"/>
    </source>
</evidence>
<evidence type="ECO:0008006" key="4">
    <source>
        <dbReference type="Google" id="ProtNLM"/>
    </source>
</evidence>
<dbReference type="AlphaFoldDB" id="M2MX61"/>
<keyword evidence="1" id="KW-0732">Signal</keyword>
<evidence type="ECO:0000313" key="3">
    <source>
        <dbReference type="Proteomes" id="UP000011761"/>
    </source>
</evidence>
<feature type="signal peptide" evidence="1">
    <location>
        <begin position="1"/>
        <end position="20"/>
    </location>
</feature>
<sequence>MKFSIVAVAAVAAQAAAVSGSTSAVFKDGVGACNVPGQKCHTVKNAARDILNAINKPTDVDDQQSYFCDIQGSAGCNQLHGSVDKLQQAAIKAYHTVAAREAEAEAEAEANPGYGWIGRCGVPGSSCNKKREADPGYGWIGRCGVPGSSCNKKRDEDAAAREHWLAQREAGGWIGRCGVPGSSCNKKREEEVEVLRREAEAGGWIGRCGVPGSSCNKARDANPGGWIGRCGVPGSSCNKKREAGGWIGRCGVPGSSCNKARDAEDDQKIQQMQDAIRAFNPEIEKAECNQDGQPCDLIKTAAQALHNNTRREAEAGGWIGRCGVPGSSCNKNKRALAFCQSGENCTGPAYAHLQSQDATADKAEKDCHGPNGACTIAARALAELEQAVDAALLDADA</sequence>
<evidence type="ECO:0000313" key="2">
    <source>
        <dbReference type="EMBL" id="EMC91234.1"/>
    </source>
</evidence>
<dbReference type="STRING" id="717646.M2MX61"/>
<organism evidence="2 3">
    <name type="scientific">Baudoinia panamericana (strain UAMH 10762)</name>
    <name type="common">Angels' share fungus</name>
    <name type="synonym">Baudoinia compniacensis (strain UAMH 10762)</name>
    <dbReference type="NCBI Taxonomy" id="717646"/>
    <lineage>
        <taxon>Eukaryota</taxon>
        <taxon>Fungi</taxon>
        <taxon>Dikarya</taxon>
        <taxon>Ascomycota</taxon>
        <taxon>Pezizomycotina</taxon>
        <taxon>Dothideomycetes</taxon>
        <taxon>Dothideomycetidae</taxon>
        <taxon>Mycosphaerellales</taxon>
        <taxon>Teratosphaeriaceae</taxon>
        <taxon>Baudoinia</taxon>
    </lineage>
</organism>
<gene>
    <name evidence="2" type="ORF">BAUCODRAFT_319208</name>
</gene>
<dbReference type="GeneID" id="19111634"/>
<dbReference type="KEGG" id="bcom:BAUCODRAFT_319208"/>
<protein>
    <recommendedName>
        <fullName evidence="4">Clock-controlled pheromone ccg-4</fullName>
    </recommendedName>
</protein>